<accession>A0A6P2CSQ0</accession>
<dbReference type="Proteomes" id="UP000464178">
    <property type="component" value="Chromosome"/>
</dbReference>
<evidence type="ECO:0000313" key="2">
    <source>
        <dbReference type="Proteomes" id="UP000464178"/>
    </source>
</evidence>
<name>A0A6P2CSQ0_9BACT</name>
<organism evidence="1 2">
    <name type="scientific">Gemmata massiliana</name>
    <dbReference type="NCBI Taxonomy" id="1210884"/>
    <lineage>
        <taxon>Bacteria</taxon>
        <taxon>Pseudomonadati</taxon>
        <taxon>Planctomycetota</taxon>
        <taxon>Planctomycetia</taxon>
        <taxon>Gemmatales</taxon>
        <taxon>Gemmataceae</taxon>
        <taxon>Gemmata</taxon>
    </lineage>
</organism>
<dbReference type="EMBL" id="LR593886">
    <property type="protein sequence ID" value="VTR92128.1"/>
    <property type="molecule type" value="Genomic_DNA"/>
</dbReference>
<dbReference type="KEGG" id="gms:SOIL9_55860"/>
<keyword evidence="2" id="KW-1185">Reference proteome</keyword>
<evidence type="ECO:0000313" key="1">
    <source>
        <dbReference type="EMBL" id="VTR92128.1"/>
    </source>
</evidence>
<protein>
    <submittedName>
        <fullName evidence="1">Uncharacterized protein</fullName>
    </submittedName>
</protein>
<sequence length="96" mass="10974">MSNSDLIQPGDYLIWYRKNRSQPWKLVNRAGSWPIAVRLIGVGYSNGEWFVGEQGRWFPKGDDYDTPKVESLPPRVTSLRPDPKAVEIQEQLAVAM</sequence>
<dbReference type="AlphaFoldDB" id="A0A6P2CSQ0"/>
<reference evidence="1 2" key="1">
    <citation type="submission" date="2019-05" db="EMBL/GenBank/DDBJ databases">
        <authorList>
            <consortium name="Science for Life Laboratories"/>
        </authorList>
    </citation>
    <scope>NUCLEOTIDE SEQUENCE [LARGE SCALE GENOMIC DNA]</scope>
    <source>
        <strain evidence="1">Soil9</strain>
    </source>
</reference>
<gene>
    <name evidence="1" type="ORF">SOIL9_55860</name>
</gene>
<proteinExistence type="predicted"/>